<evidence type="ECO:0000313" key="2">
    <source>
        <dbReference type="Proteomes" id="UP001209878"/>
    </source>
</evidence>
<dbReference type="InterPro" id="IPR052613">
    <property type="entry name" value="LicD_transferase"/>
</dbReference>
<protein>
    <submittedName>
        <fullName evidence="1">Uncharacterized protein</fullName>
    </submittedName>
</protein>
<dbReference type="Proteomes" id="UP001209878">
    <property type="component" value="Unassembled WGS sequence"/>
</dbReference>
<proteinExistence type="predicted"/>
<dbReference type="EMBL" id="JAODUO010000145">
    <property type="protein sequence ID" value="KAK2188063.1"/>
    <property type="molecule type" value="Genomic_DNA"/>
</dbReference>
<organism evidence="1 2">
    <name type="scientific">Ridgeia piscesae</name>
    <name type="common">Tubeworm</name>
    <dbReference type="NCBI Taxonomy" id="27915"/>
    <lineage>
        <taxon>Eukaryota</taxon>
        <taxon>Metazoa</taxon>
        <taxon>Spiralia</taxon>
        <taxon>Lophotrochozoa</taxon>
        <taxon>Annelida</taxon>
        <taxon>Polychaeta</taxon>
        <taxon>Sedentaria</taxon>
        <taxon>Canalipalpata</taxon>
        <taxon>Sabellida</taxon>
        <taxon>Siboglinidae</taxon>
        <taxon>Ridgeia</taxon>
    </lineage>
</organism>
<dbReference type="AlphaFoldDB" id="A0AAD9P4M2"/>
<name>A0AAD9P4M2_RIDPI</name>
<gene>
    <name evidence="1" type="ORF">NP493_145g01001</name>
</gene>
<comment type="caution">
    <text evidence="1">The sequence shown here is derived from an EMBL/GenBank/DDBJ whole genome shotgun (WGS) entry which is preliminary data.</text>
</comment>
<evidence type="ECO:0000313" key="1">
    <source>
        <dbReference type="EMBL" id="KAK2188063.1"/>
    </source>
</evidence>
<dbReference type="PANTHER" id="PTHR13627:SF34">
    <property type="entry name" value="RIBITOL-5-PHOSPHATE TRANSFERASE"/>
    <property type="match status" value="1"/>
</dbReference>
<reference evidence="1" key="1">
    <citation type="journal article" date="2023" name="Mol. Biol. Evol.">
        <title>Third-Generation Sequencing Reveals the Adaptive Role of the Epigenome in Three Deep-Sea Polychaetes.</title>
        <authorList>
            <person name="Perez M."/>
            <person name="Aroh O."/>
            <person name="Sun Y."/>
            <person name="Lan Y."/>
            <person name="Juniper S.K."/>
            <person name="Young C.R."/>
            <person name="Angers B."/>
            <person name="Qian P.Y."/>
        </authorList>
    </citation>
    <scope>NUCLEOTIDE SEQUENCE</scope>
    <source>
        <strain evidence="1">R07B-5</strain>
    </source>
</reference>
<dbReference type="PANTHER" id="PTHR13627">
    <property type="entry name" value="FUKUTIN RELATED PROTEIN"/>
    <property type="match status" value="1"/>
</dbReference>
<keyword evidence="2" id="KW-1185">Reference proteome</keyword>
<accession>A0AAD9P4M2</accession>
<sequence>MRKPSTEIQKPVPIDVCPEKLVTTNPDYSWFTNRPVLTDCTNARPFQTVVSILLNGFDYTNENQIILILRDISVAYPRLTVHLAVPEKIIIPLGLKLNILQHIFGKKQAANNIWNGLVEMATTDYVLVGRRIERFHWYALIERLVRVVSELDVDAVGGALRTPDGHWSMGCQQTRLRNYTLTYTDGYQMSTYSCAYCDYIPTPFVSRTSTLRVIQFKMASPDTVFFDYFLRLQKDRKLVMSCPDAMFYVPANNKDASSLHKQWIPMIKKYTINHVNFADGRHLSFTCEEAKTMFSWTSGIIMPVCTVETLLKGVMDTMDICQKIGLFCHLDGGTTLGALKFNGILPWERDADISYVVSNNTNFWEHRDEFSKLGYTLSVKYPDKCPEFDPHNTGCHCYNLYIPHWRIELWTTPRLMPDYLLGNRIASTKLLLGGRWFHAPTNPALSSRNRLGFEMLKHAEHWISLDYATSWVPYHPELFIKCPQPGSNICLDQYLTDGNMDFTHQ</sequence>